<evidence type="ECO:0000259" key="1">
    <source>
        <dbReference type="Pfam" id="PF07872"/>
    </source>
</evidence>
<dbReference type="RefSeq" id="WP_002441271.1">
    <property type="nucleotide sequence ID" value="NZ_AP018585.1"/>
</dbReference>
<gene>
    <name evidence="2" type="ORF">JMUB590_2257</name>
</gene>
<evidence type="ECO:0000313" key="2">
    <source>
        <dbReference type="EMBL" id="BBD93311.1"/>
    </source>
</evidence>
<dbReference type="InterPro" id="IPR012454">
    <property type="entry name" value="DUF1659"/>
</dbReference>
<dbReference type="GeneID" id="58051988"/>
<proteinExistence type="predicted"/>
<keyword evidence="3" id="KW-1185">Reference proteome</keyword>
<reference evidence="2 3" key="1">
    <citation type="submission" date="2018-05" db="EMBL/GenBank/DDBJ databases">
        <title>Complete genome sequencing of three human clinical isolates of Staphylococcus caprae reveals virulence factors similar to those of S. epidermidis and S. capitis.</title>
        <authorList>
            <person name="Watanabe S."/>
            <person name="Cui L."/>
        </authorList>
    </citation>
    <scope>NUCLEOTIDE SEQUENCE [LARGE SCALE GENOMIC DNA]</scope>
    <source>
        <strain evidence="2 3">JMUB590</strain>
    </source>
</reference>
<name>A0ABM7FX14_9STAP</name>
<feature type="domain" description="DUF1659" evidence="1">
    <location>
        <begin position="14"/>
        <end position="67"/>
    </location>
</feature>
<dbReference type="Pfam" id="PF07872">
    <property type="entry name" value="DUF1659"/>
    <property type="match status" value="1"/>
</dbReference>
<evidence type="ECO:0000313" key="3">
    <source>
        <dbReference type="Proteomes" id="UP000274772"/>
    </source>
</evidence>
<accession>A0ABM7FX14</accession>
<organism evidence="2 3">
    <name type="scientific">Staphylococcus caprae</name>
    <dbReference type="NCBI Taxonomy" id="29380"/>
    <lineage>
        <taxon>Bacteria</taxon>
        <taxon>Bacillati</taxon>
        <taxon>Bacillota</taxon>
        <taxon>Bacilli</taxon>
        <taxon>Bacillales</taxon>
        <taxon>Staphylococcaceae</taxon>
        <taxon>Staphylococcus</taxon>
    </lineage>
</organism>
<protein>
    <recommendedName>
        <fullName evidence="1">DUF1659 domain-containing protein</fullName>
    </recommendedName>
</protein>
<dbReference type="Proteomes" id="UP000274772">
    <property type="component" value="Chromosome"/>
</dbReference>
<sequence>MNEVNQMTALFTEIKHNSEGKAVEHKRRFANLNPSASNNQVRTFSTIIERLTGEKYDKVEVVKTEALI</sequence>
<dbReference type="EMBL" id="AP018586">
    <property type="protein sequence ID" value="BBD93311.1"/>
    <property type="molecule type" value="Genomic_DNA"/>
</dbReference>